<dbReference type="AlphaFoldDB" id="G8YD65"/>
<dbReference type="InterPro" id="IPR037518">
    <property type="entry name" value="MPN"/>
</dbReference>
<dbReference type="GO" id="GO:0003743">
    <property type="term" value="F:translation initiation factor activity"/>
    <property type="evidence" value="ECO:0007669"/>
    <property type="project" value="UniProtKB-UniRule"/>
</dbReference>
<comment type="function">
    <text evidence="4">Component of the eukaryotic translation initiation factor 3 (eIF-3) complex, which is involved in protein synthesis of a specialized repertoire of mRNAs and, together with other initiation factors, stimulates binding of mRNA and methionyl-tRNAi to the 40S ribosome. The eIF-3 complex specifically targets and initiates translation of a subset of mRNAs involved in cell proliferation.</text>
</comment>
<evidence type="ECO:0000313" key="7">
    <source>
        <dbReference type="Proteomes" id="UP000005222"/>
    </source>
</evidence>
<dbReference type="Proteomes" id="UP000005222">
    <property type="component" value="Chromosome J"/>
</dbReference>
<comment type="subcellular location">
    <subcellularLocation>
        <location evidence="4">Cytoplasm</location>
    </subcellularLocation>
</comment>
<proteinExistence type="inferred from homology"/>
<dbReference type="GO" id="GO:0016282">
    <property type="term" value="C:eukaryotic 43S preinitiation complex"/>
    <property type="evidence" value="ECO:0007669"/>
    <property type="project" value="UniProtKB-UniRule"/>
</dbReference>
<feature type="domain" description="MPN" evidence="5">
    <location>
        <begin position="22"/>
        <end position="158"/>
    </location>
</feature>
<dbReference type="InterPro" id="IPR027524">
    <property type="entry name" value="eIF3h"/>
</dbReference>
<dbReference type="Gene3D" id="3.40.140.10">
    <property type="entry name" value="Cytidine Deaminase, domain 2"/>
    <property type="match status" value="1"/>
</dbReference>
<organism evidence="6 7">
    <name type="scientific">Pichia sorbitophila (strain ATCC MYA-4447 / BCRC 22081 / CBS 7064 / NBRC 10061 / NRRL Y-12695)</name>
    <name type="common">Hybrid yeast</name>
    <dbReference type="NCBI Taxonomy" id="559304"/>
    <lineage>
        <taxon>Eukaryota</taxon>
        <taxon>Fungi</taxon>
        <taxon>Dikarya</taxon>
        <taxon>Ascomycota</taxon>
        <taxon>Saccharomycotina</taxon>
        <taxon>Pichiomycetes</taxon>
        <taxon>Debaryomycetaceae</taxon>
        <taxon>Millerozyma</taxon>
    </lineage>
</organism>
<dbReference type="EMBL" id="FO082050">
    <property type="protein sequence ID" value="CCE82896.1"/>
    <property type="molecule type" value="Genomic_DNA"/>
</dbReference>
<evidence type="ECO:0000313" key="6">
    <source>
        <dbReference type="EMBL" id="CCE82896.1"/>
    </source>
</evidence>
<evidence type="ECO:0000256" key="4">
    <source>
        <dbReference type="HAMAP-Rule" id="MF_03007"/>
    </source>
</evidence>
<dbReference type="STRING" id="559304.G8YD65"/>
<sequence>MVKKHVLTENRKAYQAPTATKIDVESSALLSLIRHTSENYPSLFSGALLGFEDDNGSLDITHAYPYPYPDQYEGGSLRSRSGAKYQQDILEALKKLGYGVEIQGYFQSTVSGNFVTSQLVDSLVQQQLANKNSFILIHNMASIGKELDIKALRLTENFVRAYLDGKWKSKDLEHHKLSFLNIFEEIPINVHNQRLVDLYMSNLENPKHTDDFEMLNLSANQNVTAQLLESLYSQIDSYNYDQTNYNYYQRLHQKEVSKILSWKHQRKVENMERAKIGEKELDPEEWRSVFKLPTEPSRYNNMLHSHAIDVLTDDILKKCDEELIKSFAIERKLAPEY</sequence>
<dbReference type="HAMAP" id="MF_03007">
    <property type="entry name" value="eIF3h"/>
    <property type="match status" value="1"/>
</dbReference>
<dbReference type="HOGENOM" id="CLU_044094_1_0_1"/>
<dbReference type="CDD" id="cd08065">
    <property type="entry name" value="MPN_eIF3h"/>
    <property type="match status" value="1"/>
</dbReference>
<evidence type="ECO:0000256" key="1">
    <source>
        <dbReference type="ARBA" id="ARBA00022490"/>
    </source>
</evidence>
<dbReference type="OMA" id="RLETMCA"/>
<evidence type="ECO:0000259" key="5">
    <source>
        <dbReference type="PROSITE" id="PS50249"/>
    </source>
</evidence>
<dbReference type="eggNOG" id="KOG1560">
    <property type="taxonomic scope" value="Eukaryota"/>
</dbReference>
<dbReference type="GO" id="GO:0005852">
    <property type="term" value="C:eukaryotic translation initiation factor 3 complex"/>
    <property type="evidence" value="ECO:0007669"/>
    <property type="project" value="UniProtKB-UniRule"/>
</dbReference>
<dbReference type="GO" id="GO:0001732">
    <property type="term" value="P:formation of cytoplasmic translation initiation complex"/>
    <property type="evidence" value="ECO:0007669"/>
    <property type="project" value="UniProtKB-UniRule"/>
</dbReference>
<accession>G8YD65</accession>
<reference evidence="6 7" key="1">
    <citation type="journal article" date="2012" name="G3 (Bethesda)">
        <title>Pichia sorbitophila, an interspecies yeast hybrid reveals early steps of genome resolution following polyploidization.</title>
        <authorList>
            <person name="Leh Louis V."/>
            <person name="Despons L."/>
            <person name="Friedrich A."/>
            <person name="Martin T."/>
            <person name="Durrens P."/>
            <person name="Casaregola S."/>
            <person name="Neuveglise C."/>
            <person name="Fairhead C."/>
            <person name="Marck C."/>
            <person name="Cruz J.A."/>
            <person name="Straub M.L."/>
            <person name="Kugler V."/>
            <person name="Sacerdot C."/>
            <person name="Uzunov Z."/>
            <person name="Thierry A."/>
            <person name="Weiss S."/>
            <person name="Bleykasten C."/>
            <person name="De Montigny J."/>
            <person name="Jacques N."/>
            <person name="Jung P."/>
            <person name="Lemaire M."/>
            <person name="Mallet S."/>
            <person name="Morel G."/>
            <person name="Richard G.F."/>
            <person name="Sarkar A."/>
            <person name="Savel G."/>
            <person name="Schacherer J."/>
            <person name="Seret M.L."/>
            <person name="Talla E."/>
            <person name="Samson G."/>
            <person name="Jubin C."/>
            <person name="Poulain J."/>
            <person name="Vacherie B."/>
            <person name="Barbe V."/>
            <person name="Pelletier E."/>
            <person name="Sherman D.J."/>
            <person name="Westhof E."/>
            <person name="Weissenbach J."/>
            <person name="Baret P.V."/>
            <person name="Wincker P."/>
            <person name="Gaillardin C."/>
            <person name="Dujon B."/>
            <person name="Souciet J.L."/>
        </authorList>
    </citation>
    <scope>NUCLEOTIDE SEQUENCE [LARGE SCALE GENOMIC DNA]</scope>
    <source>
        <strain evidence="7">ATCC MYA-4447 / BCRC 22081 / CBS 7064 / NBRC 10061 / NRRL Y-12695</strain>
    </source>
</reference>
<keyword evidence="3 4" id="KW-0648">Protein biosynthesis</keyword>
<dbReference type="PANTHER" id="PTHR10410">
    <property type="entry name" value="EUKARYOTIC TRANSLATION INITIATION FACTOR 3 -RELATED"/>
    <property type="match status" value="1"/>
</dbReference>
<comment type="subunit">
    <text evidence="4">Component of the eukaryotic translation initiation factor 3 (eIF-3) complex.</text>
</comment>
<protein>
    <recommendedName>
        <fullName evidence="4">Eukaryotic translation initiation factor 3 subunit H</fullName>
        <shortName evidence="4">eIF3h</shortName>
    </recommendedName>
</protein>
<evidence type="ECO:0000256" key="3">
    <source>
        <dbReference type="ARBA" id="ARBA00022917"/>
    </source>
</evidence>
<name>G8YD65_PICSO</name>
<gene>
    <name evidence="6" type="primary">Piso0_002652</name>
    <name evidence="6" type="ORF">GNLVRS01_PISO0J16663g</name>
</gene>
<keyword evidence="2 4" id="KW-0396">Initiation factor</keyword>
<dbReference type="InterPro" id="IPR050242">
    <property type="entry name" value="JAMM_MPN+_peptidase_M67A"/>
</dbReference>
<dbReference type="InParanoid" id="G8YD65"/>
<dbReference type="PROSITE" id="PS50249">
    <property type="entry name" value="MPN"/>
    <property type="match status" value="1"/>
</dbReference>
<dbReference type="OrthoDB" id="10265695at2759"/>
<dbReference type="InterPro" id="IPR045810">
    <property type="entry name" value="eIF3h_C"/>
</dbReference>
<dbReference type="GO" id="GO:0033290">
    <property type="term" value="C:eukaryotic 48S preinitiation complex"/>
    <property type="evidence" value="ECO:0007669"/>
    <property type="project" value="UniProtKB-UniRule"/>
</dbReference>
<keyword evidence="1 4" id="KW-0963">Cytoplasm</keyword>
<dbReference type="Pfam" id="PF19445">
    <property type="entry name" value="eIF3h_C"/>
    <property type="match status" value="1"/>
</dbReference>
<evidence type="ECO:0000256" key="2">
    <source>
        <dbReference type="ARBA" id="ARBA00022540"/>
    </source>
</evidence>
<comment type="similarity">
    <text evidence="4">Belongs to the eIF-3 subunit H family.</text>
</comment>
<keyword evidence="7" id="KW-1185">Reference proteome</keyword>